<dbReference type="SUPFAM" id="SSF51126">
    <property type="entry name" value="Pectin lyase-like"/>
    <property type="match status" value="1"/>
</dbReference>
<dbReference type="InterPro" id="IPR011050">
    <property type="entry name" value="Pectin_lyase_fold/virulence"/>
</dbReference>
<name>D8LDB5_ECTSI</name>
<dbReference type="SMART" id="SM00710">
    <property type="entry name" value="PbH1"/>
    <property type="match status" value="8"/>
</dbReference>
<keyword evidence="2" id="KW-0732">Signal</keyword>
<keyword evidence="5" id="KW-1185">Reference proteome</keyword>
<proteinExistence type="predicted"/>
<dbReference type="Pfam" id="PF13229">
    <property type="entry name" value="Beta_helix"/>
    <property type="match status" value="1"/>
</dbReference>
<accession>D8LDB5</accession>
<dbReference type="InterPro" id="IPR012334">
    <property type="entry name" value="Pectin_lyas_fold"/>
</dbReference>
<dbReference type="EC" id="5.1.3.-" evidence="4"/>
<evidence type="ECO:0000313" key="4">
    <source>
        <dbReference type="EMBL" id="CBN80173.1"/>
    </source>
</evidence>
<feature type="chain" id="PRO_5003117047" evidence="2">
    <location>
        <begin position="19"/>
        <end position="906"/>
    </location>
</feature>
<feature type="signal peptide" evidence="2">
    <location>
        <begin position="1"/>
        <end position="18"/>
    </location>
</feature>
<dbReference type="Gene3D" id="2.160.20.10">
    <property type="entry name" value="Single-stranded right-handed beta-helix, Pectin lyase-like"/>
    <property type="match status" value="1"/>
</dbReference>
<feature type="domain" description="Right handed beta helix" evidence="3">
    <location>
        <begin position="736"/>
        <end position="861"/>
    </location>
</feature>
<dbReference type="NCBIfam" id="TIGR03804">
    <property type="entry name" value="para_beta_helix"/>
    <property type="match status" value="1"/>
</dbReference>
<dbReference type="Proteomes" id="UP000002630">
    <property type="component" value="Unassembled WGS sequence"/>
</dbReference>
<dbReference type="InterPro" id="IPR039448">
    <property type="entry name" value="Beta_helix"/>
</dbReference>
<reference evidence="4 5" key="1">
    <citation type="journal article" date="2010" name="Nature">
        <title>The Ectocarpus genome and the independent evolution of multicellularity in brown algae.</title>
        <authorList>
            <person name="Cock J.M."/>
            <person name="Sterck L."/>
            <person name="Rouze P."/>
            <person name="Scornet D."/>
            <person name="Allen A.E."/>
            <person name="Amoutzias G."/>
            <person name="Anthouard V."/>
            <person name="Artiguenave F."/>
            <person name="Aury J.M."/>
            <person name="Badger J.H."/>
            <person name="Beszteri B."/>
            <person name="Billiau K."/>
            <person name="Bonnet E."/>
            <person name="Bothwell J.H."/>
            <person name="Bowler C."/>
            <person name="Boyen C."/>
            <person name="Brownlee C."/>
            <person name="Carrano C.J."/>
            <person name="Charrier B."/>
            <person name="Cho G.Y."/>
            <person name="Coelho S.M."/>
            <person name="Collen J."/>
            <person name="Corre E."/>
            <person name="Da Silva C."/>
            <person name="Delage L."/>
            <person name="Delaroque N."/>
            <person name="Dittami S.M."/>
            <person name="Doulbeau S."/>
            <person name="Elias M."/>
            <person name="Farnham G."/>
            <person name="Gachon C.M."/>
            <person name="Gschloessl B."/>
            <person name="Heesch S."/>
            <person name="Jabbari K."/>
            <person name="Jubin C."/>
            <person name="Kawai H."/>
            <person name="Kimura K."/>
            <person name="Kloareg B."/>
            <person name="Kupper F.C."/>
            <person name="Lang D."/>
            <person name="Le Bail A."/>
            <person name="Leblanc C."/>
            <person name="Lerouge P."/>
            <person name="Lohr M."/>
            <person name="Lopez P.J."/>
            <person name="Martens C."/>
            <person name="Maumus F."/>
            <person name="Michel G."/>
            <person name="Miranda-Saavedra D."/>
            <person name="Morales J."/>
            <person name="Moreau H."/>
            <person name="Motomura T."/>
            <person name="Nagasato C."/>
            <person name="Napoli C.A."/>
            <person name="Nelson D.R."/>
            <person name="Nyvall-Collen P."/>
            <person name="Peters A.F."/>
            <person name="Pommier C."/>
            <person name="Potin P."/>
            <person name="Poulain J."/>
            <person name="Quesneville H."/>
            <person name="Read B."/>
            <person name="Rensing S.A."/>
            <person name="Ritter A."/>
            <person name="Rousvoal S."/>
            <person name="Samanta M."/>
            <person name="Samson G."/>
            <person name="Schroeder D.C."/>
            <person name="Segurens B."/>
            <person name="Strittmatter M."/>
            <person name="Tonon T."/>
            <person name="Tregear J.W."/>
            <person name="Valentin K."/>
            <person name="von Dassow P."/>
            <person name="Yamagishi T."/>
            <person name="Van de Peer Y."/>
            <person name="Wincker P."/>
        </authorList>
    </citation>
    <scope>NUCLEOTIDE SEQUENCE [LARGE SCALE GENOMIC DNA]</scope>
    <source>
        <strain evidence="5">Ec32 / CCAP1310/4</strain>
    </source>
</reference>
<dbReference type="InterPro" id="IPR006626">
    <property type="entry name" value="PbH1"/>
</dbReference>
<protein>
    <submittedName>
        <fullName evidence="4">Mannuronan C-5-epimerase</fullName>
        <ecNumber evidence="4">5.1.3.-</ecNumber>
    </submittedName>
</protein>
<evidence type="ECO:0000256" key="2">
    <source>
        <dbReference type="SAM" id="SignalP"/>
    </source>
</evidence>
<sequence length="906" mass="93387">MHLFKLILLSVGVARGCGSRPGLTKYDCCTSTIKADNHLCSVTQEAPCVIDEETEADPTCSNGVAKGDICCSAGCGYCGGSGCSGRGGLSGDECCTSTIAAANKSCDDQSAPCVMSGGSDLGDTAGQTTGTTTTTTTVSTSGTSSVASTATSCGGVAKGAFCCNAGCGTCGGTGCGGRGEGCCTSDAAESLCSATGKSPCLMDCCGTCGGTGCGMRGEGCCTSDAALSLCSVTGKSPCLMDSASTATTITDTTTDTTSGISVADATATSCDGVSKGAYCCNAGCGTCGGTGCGGRGEGCCTSDAALSLCSVTGKSPCLMDSAIPATTTDIIDNTDTTTDTTGDTTSVASTATSCGGVASGYYCCNAGCGTCGGTGCGTRGDGCCASDAALSLCSATGMSPCLMETSSTSTTTTDTTTYTTYTTDTSSGSVASTATSCGGVAKGAYCCNAGASTTTTTTVDGTTTTTDGTTFTSTCTDYSKSTVTIEIKNNVQTSSKKNGGKNYIRGGGCATLTDIYTAQGGHNDDGPLFVLDSNDNVVGGSPTGYWLLMRDIHVEEDSLLQVHGPDAGGDARVLRIQSTASNDYYEIRGHGGSLSFMDTKVTSWDTDEKEVNTNYNKERSFVRCVSEELADNPDTCDGHAVNHMGECRMVRGDIIDSNIYGMYYGHYSFGHDGGIWTGNQMHDNAQYGFDPHDDSDNLEIAYNTVWGNGNHGIIASKRCNNVKIHHNTVYDGGEGAVGIFLHRSSDDCEVWENTVYDMEDAGMAIMESMGAHIYDNTFTNVKYGIRLSVGASRNVVENNKFSECDQYGIYTYQGNDEPEASKDWDGLLVDNTFHANTVEGGVKIQKAEGIAFTDNKFYEHSSGEEYRFEDCEDVVWTNNLVPDGICLKGDDNTDYFKSYDSLPDTC</sequence>
<feature type="compositionally biased region" description="Low complexity" evidence="1">
    <location>
        <begin position="128"/>
        <end position="145"/>
    </location>
</feature>
<feature type="region of interest" description="Disordered" evidence="1">
    <location>
        <begin position="124"/>
        <end position="145"/>
    </location>
</feature>
<gene>
    <name evidence="4" type="primary">MEP1</name>
    <name evidence="4" type="ORF">Esi_0116_0047</name>
</gene>
<dbReference type="InParanoid" id="D8LDB5"/>
<keyword evidence="4" id="KW-0413">Isomerase</keyword>
<organism evidence="4 5">
    <name type="scientific">Ectocarpus siliculosus</name>
    <name type="common">Brown alga</name>
    <name type="synonym">Conferva siliculosa</name>
    <dbReference type="NCBI Taxonomy" id="2880"/>
    <lineage>
        <taxon>Eukaryota</taxon>
        <taxon>Sar</taxon>
        <taxon>Stramenopiles</taxon>
        <taxon>Ochrophyta</taxon>
        <taxon>PX clade</taxon>
        <taxon>Phaeophyceae</taxon>
        <taxon>Ectocarpales</taxon>
        <taxon>Ectocarpaceae</taxon>
        <taxon>Ectocarpus</taxon>
    </lineage>
</organism>
<evidence type="ECO:0000259" key="3">
    <source>
        <dbReference type="Pfam" id="PF13229"/>
    </source>
</evidence>
<evidence type="ECO:0000256" key="1">
    <source>
        <dbReference type="SAM" id="MobiDB-lite"/>
    </source>
</evidence>
<dbReference type="EMBL" id="FN649760">
    <property type="protein sequence ID" value="CBN80173.1"/>
    <property type="molecule type" value="Genomic_DNA"/>
</dbReference>
<dbReference type="InterPro" id="IPR022441">
    <property type="entry name" value="Para_beta_helix_rpt-2"/>
</dbReference>
<dbReference type="AlphaFoldDB" id="D8LDB5"/>
<dbReference type="GO" id="GO:0016853">
    <property type="term" value="F:isomerase activity"/>
    <property type="evidence" value="ECO:0007669"/>
    <property type="project" value="UniProtKB-KW"/>
</dbReference>
<dbReference type="OrthoDB" id="10381268at2759"/>
<evidence type="ECO:0000313" key="5">
    <source>
        <dbReference type="Proteomes" id="UP000002630"/>
    </source>
</evidence>